<keyword evidence="3" id="KW-1185">Reference proteome</keyword>
<dbReference type="Pfam" id="PF11905">
    <property type="entry name" value="DUF3425"/>
    <property type="match status" value="1"/>
</dbReference>
<dbReference type="PANTHER" id="PTHR38116:SF1">
    <property type="entry name" value="BZIP DOMAIN-CONTAINING PROTEIN"/>
    <property type="match status" value="1"/>
</dbReference>
<feature type="region of interest" description="Disordered" evidence="1">
    <location>
        <begin position="1"/>
        <end position="20"/>
    </location>
</feature>
<sequence length="228" mass="25835">MAQYTGTLFPISGPTAADEKRQRRRMQNTLNQRARTHSTHVGQDTTKDILESLTVSIIPGIENDEVFPGHLLFPSLSVLFATAPGLPESLAPTSLQMDVVHATWINLIPFPQMRDNLIAWDTCYDHPEFVRDLLGDTIDENILAAPWSTRKLIASKLVLSEGNNDEVAASRKGLILWGEPHRVESWEATPGFIRKWPWVVEGCEELIESSNRWRMMRGEEPMRISVYD</sequence>
<name>A0A5N6ZBQ8_9EURO</name>
<dbReference type="PANTHER" id="PTHR38116">
    <property type="entry name" value="CHROMOSOME 7, WHOLE GENOME SHOTGUN SEQUENCE"/>
    <property type="match status" value="1"/>
</dbReference>
<dbReference type="OrthoDB" id="125347at2759"/>
<organism evidence="2 3">
    <name type="scientific">Aspergillus coremiiformis</name>
    <dbReference type="NCBI Taxonomy" id="138285"/>
    <lineage>
        <taxon>Eukaryota</taxon>
        <taxon>Fungi</taxon>
        <taxon>Dikarya</taxon>
        <taxon>Ascomycota</taxon>
        <taxon>Pezizomycotina</taxon>
        <taxon>Eurotiomycetes</taxon>
        <taxon>Eurotiomycetidae</taxon>
        <taxon>Eurotiales</taxon>
        <taxon>Aspergillaceae</taxon>
        <taxon>Aspergillus</taxon>
        <taxon>Aspergillus subgen. Circumdati</taxon>
    </lineage>
</organism>
<evidence type="ECO:0000256" key="1">
    <source>
        <dbReference type="SAM" id="MobiDB-lite"/>
    </source>
</evidence>
<gene>
    <name evidence="2" type="ORF">BDV28DRAFT_146971</name>
</gene>
<protein>
    <recommendedName>
        <fullName evidence="4">BZIP domain-containing protein</fullName>
    </recommendedName>
</protein>
<proteinExistence type="predicted"/>
<accession>A0A5N6ZBQ8</accession>
<evidence type="ECO:0000313" key="2">
    <source>
        <dbReference type="EMBL" id="KAE8354603.1"/>
    </source>
</evidence>
<dbReference type="EMBL" id="ML739069">
    <property type="protein sequence ID" value="KAE8354603.1"/>
    <property type="molecule type" value="Genomic_DNA"/>
</dbReference>
<evidence type="ECO:0008006" key="4">
    <source>
        <dbReference type="Google" id="ProtNLM"/>
    </source>
</evidence>
<dbReference type="AlphaFoldDB" id="A0A5N6ZBQ8"/>
<dbReference type="InterPro" id="IPR021833">
    <property type="entry name" value="DUF3425"/>
</dbReference>
<dbReference type="Proteomes" id="UP000327118">
    <property type="component" value="Unassembled WGS sequence"/>
</dbReference>
<reference evidence="3" key="1">
    <citation type="submission" date="2019-04" db="EMBL/GenBank/DDBJ databases">
        <title>Friends and foes A comparative genomics studyof 23 Aspergillus species from section Flavi.</title>
        <authorList>
            <consortium name="DOE Joint Genome Institute"/>
            <person name="Kjaerbolling I."/>
            <person name="Vesth T."/>
            <person name="Frisvad J.C."/>
            <person name="Nybo J.L."/>
            <person name="Theobald S."/>
            <person name="Kildgaard S."/>
            <person name="Isbrandt T."/>
            <person name="Kuo A."/>
            <person name="Sato A."/>
            <person name="Lyhne E.K."/>
            <person name="Kogle M.E."/>
            <person name="Wiebenga A."/>
            <person name="Kun R.S."/>
            <person name="Lubbers R.J."/>
            <person name="Makela M.R."/>
            <person name="Barry K."/>
            <person name="Chovatia M."/>
            <person name="Clum A."/>
            <person name="Daum C."/>
            <person name="Haridas S."/>
            <person name="He G."/>
            <person name="LaButti K."/>
            <person name="Lipzen A."/>
            <person name="Mondo S."/>
            <person name="Riley R."/>
            <person name="Salamov A."/>
            <person name="Simmons B.A."/>
            <person name="Magnuson J.K."/>
            <person name="Henrissat B."/>
            <person name="Mortensen U.H."/>
            <person name="Larsen T.O."/>
            <person name="Devries R.P."/>
            <person name="Grigoriev I.V."/>
            <person name="Machida M."/>
            <person name="Baker S.E."/>
            <person name="Andersen M.R."/>
        </authorList>
    </citation>
    <scope>NUCLEOTIDE SEQUENCE [LARGE SCALE GENOMIC DNA]</scope>
    <source>
        <strain evidence="3">CBS 553.77</strain>
    </source>
</reference>
<evidence type="ECO:0000313" key="3">
    <source>
        <dbReference type="Proteomes" id="UP000327118"/>
    </source>
</evidence>